<evidence type="ECO:0000256" key="8">
    <source>
        <dbReference type="ARBA" id="ARBA00023303"/>
    </source>
</evidence>
<evidence type="ECO:0000256" key="5">
    <source>
        <dbReference type="ARBA" id="ARBA00022989"/>
    </source>
</evidence>
<evidence type="ECO:0000256" key="1">
    <source>
        <dbReference type="ARBA" id="ARBA00004141"/>
    </source>
</evidence>
<sequence length="495" mass="55125">MENAPEDLQKQQQQQQEKEKEKEKEEGNGCTGKKEMTAGTINLPGKQANAPFTEWKQVSLAVIGTPETSPPPDVNNSGDWVRPGHEGVTHLQSPKRQEEEHVEDEKESLVQKQKQKSEHADHSPSASRERGYHLIVTSDPHESSDEGLNHLGDANDSVNLLPRKQSKSNRNDSKPKGTLLDSDDPMPKVAAIHTKAQSAGQLAPTTSEGLVKPPLDILGVPSKLSPRHTDDAPETTLTPTPTSTRLEGGLKTGAASHNNMPKANFDNIRSLKKEDEAIEQMQFIRSLKINCMILIGFILSGMLFYGYLCTYEIHAQRHNPAIFGGFSLTDAFRWSIVTLSTIGYGDMAPVTTGGRVFAGFYMLFGISLLTRFVGMGFDRAQSDYEAKMRAIKLERKLASVDEITEFDEDGSGDIDKYEFLKTMLINLGDVEKSTIDRIMKRFDEIDKDGSGLIDTNDFREYVQNKNQELSERQVVPYEKNATFRKAAPQKEEVNV</sequence>
<dbReference type="CDD" id="cd00051">
    <property type="entry name" value="EFh"/>
    <property type="match status" value="1"/>
</dbReference>
<keyword evidence="13" id="KW-1185">Reference proteome</keyword>
<evidence type="ECO:0000259" key="11">
    <source>
        <dbReference type="PROSITE" id="PS50222"/>
    </source>
</evidence>
<feature type="domain" description="EF-hand" evidence="11">
    <location>
        <begin position="405"/>
        <end position="429"/>
    </location>
</feature>
<proteinExistence type="predicted"/>
<feature type="region of interest" description="Disordered" evidence="9">
    <location>
        <begin position="1"/>
        <end position="49"/>
    </location>
</feature>
<dbReference type="Proteomes" id="UP000023152">
    <property type="component" value="Unassembled WGS sequence"/>
</dbReference>
<evidence type="ECO:0000256" key="4">
    <source>
        <dbReference type="ARBA" id="ARBA00022837"/>
    </source>
</evidence>
<dbReference type="GO" id="GO:0001508">
    <property type="term" value="P:action potential"/>
    <property type="evidence" value="ECO:0007669"/>
    <property type="project" value="TreeGrafter"/>
</dbReference>
<keyword evidence="4" id="KW-0106">Calcium</keyword>
<keyword evidence="2" id="KW-0813">Transport</keyword>
<reference evidence="12 13" key="1">
    <citation type="journal article" date="2013" name="Curr. Biol.">
        <title>The Genome of the Foraminiferan Reticulomyxa filosa.</title>
        <authorList>
            <person name="Glockner G."/>
            <person name="Hulsmann N."/>
            <person name="Schleicher M."/>
            <person name="Noegel A.A."/>
            <person name="Eichinger L."/>
            <person name="Gallinger C."/>
            <person name="Pawlowski J."/>
            <person name="Sierra R."/>
            <person name="Euteneuer U."/>
            <person name="Pillet L."/>
            <person name="Moustafa A."/>
            <person name="Platzer M."/>
            <person name="Groth M."/>
            <person name="Szafranski K."/>
            <person name="Schliwa M."/>
        </authorList>
    </citation>
    <scope>NUCLEOTIDE SEQUENCE [LARGE SCALE GENOMIC DNA]</scope>
</reference>
<dbReference type="PROSITE" id="PS50222">
    <property type="entry name" value="EF_HAND_2"/>
    <property type="match status" value="2"/>
</dbReference>
<feature type="transmembrane region" description="Helical" evidence="10">
    <location>
        <begin position="356"/>
        <end position="374"/>
    </location>
</feature>
<evidence type="ECO:0000313" key="12">
    <source>
        <dbReference type="EMBL" id="ETO24181.1"/>
    </source>
</evidence>
<keyword evidence="7 10" id="KW-0472">Membrane</keyword>
<dbReference type="Pfam" id="PF07885">
    <property type="entry name" value="Ion_trans_2"/>
    <property type="match status" value="1"/>
</dbReference>
<feature type="transmembrane region" description="Helical" evidence="10">
    <location>
        <begin position="287"/>
        <end position="309"/>
    </location>
</feature>
<gene>
    <name evidence="12" type="ORF">RFI_12978</name>
</gene>
<feature type="compositionally biased region" description="Low complexity" evidence="9">
    <location>
        <begin position="234"/>
        <end position="244"/>
    </location>
</feature>
<feature type="compositionally biased region" description="Polar residues" evidence="9">
    <location>
        <begin position="195"/>
        <end position="208"/>
    </location>
</feature>
<protein>
    <submittedName>
        <fullName evidence="12">VIC family transporter: calcium-activated outward-rectifying potassium ion channel</fullName>
    </submittedName>
</protein>
<keyword evidence="8" id="KW-0407">Ion channel</keyword>
<dbReference type="PANTHER" id="PTHR11537:SF254">
    <property type="entry name" value="POTASSIUM VOLTAGE-GATED CHANNEL PROTEIN SHAB"/>
    <property type="match status" value="1"/>
</dbReference>
<dbReference type="EMBL" id="ASPP01009382">
    <property type="protein sequence ID" value="ETO24181.1"/>
    <property type="molecule type" value="Genomic_DNA"/>
</dbReference>
<dbReference type="GO" id="GO:0005249">
    <property type="term" value="F:voltage-gated potassium channel activity"/>
    <property type="evidence" value="ECO:0007669"/>
    <property type="project" value="InterPro"/>
</dbReference>
<organism evidence="12 13">
    <name type="scientific">Reticulomyxa filosa</name>
    <dbReference type="NCBI Taxonomy" id="46433"/>
    <lineage>
        <taxon>Eukaryota</taxon>
        <taxon>Sar</taxon>
        <taxon>Rhizaria</taxon>
        <taxon>Retaria</taxon>
        <taxon>Foraminifera</taxon>
        <taxon>Monothalamids</taxon>
        <taxon>Reticulomyxidae</taxon>
        <taxon>Reticulomyxa</taxon>
    </lineage>
</organism>
<dbReference type="GO" id="GO:0008076">
    <property type="term" value="C:voltage-gated potassium channel complex"/>
    <property type="evidence" value="ECO:0007669"/>
    <property type="project" value="InterPro"/>
</dbReference>
<evidence type="ECO:0000313" key="13">
    <source>
        <dbReference type="Proteomes" id="UP000023152"/>
    </source>
</evidence>
<feature type="region of interest" description="Disordered" evidence="9">
    <location>
        <begin position="61"/>
        <end position="247"/>
    </location>
</feature>
<feature type="compositionally biased region" description="Basic and acidic residues" evidence="9">
    <location>
        <begin position="95"/>
        <end position="132"/>
    </location>
</feature>
<feature type="transmembrane region" description="Helical" evidence="10">
    <location>
        <begin position="321"/>
        <end position="344"/>
    </location>
</feature>
<dbReference type="GO" id="GO:0005509">
    <property type="term" value="F:calcium ion binding"/>
    <property type="evidence" value="ECO:0007669"/>
    <property type="project" value="InterPro"/>
</dbReference>
<evidence type="ECO:0000256" key="3">
    <source>
        <dbReference type="ARBA" id="ARBA00022692"/>
    </source>
</evidence>
<keyword evidence="3 10" id="KW-0812">Transmembrane</keyword>
<feature type="compositionally biased region" description="Basic and acidic residues" evidence="9">
    <location>
        <begin position="139"/>
        <end position="148"/>
    </location>
</feature>
<dbReference type="PROSITE" id="PS00018">
    <property type="entry name" value="EF_HAND_1"/>
    <property type="match status" value="2"/>
</dbReference>
<dbReference type="InterPro" id="IPR013099">
    <property type="entry name" value="K_chnl_dom"/>
</dbReference>
<feature type="compositionally biased region" description="Basic and acidic residues" evidence="9">
    <location>
        <begin position="16"/>
        <end position="36"/>
    </location>
</feature>
<dbReference type="SUPFAM" id="SSF47473">
    <property type="entry name" value="EF-hand"/>
    <property type="match status" value="1"/>
</dbReference>
<evidence type="ECO:0000256" key="9">
    <source>
        <dbReference type="SAM" id="MobiDB-lite"/>
    </source>
</evidence>
<dbReference type="AlphaFoldDB" id="X6NDW2"/>
<dbReference type="InterPro" id="IPR028325">
    <property type="entry name" value="VG_K_chnl"/>
</dbReference>
<dbReference type="SMART" id="SM00054">
    <property type="entry name" value="EFh"/>
    <property type="match status" value="2"/>
</dbReference>
<evidence type="ECO:0000256" key="7">
    <source>
        <dbReference type="ARBA" id="ARBA00023136"/>
    </source>
</evidence>
<dbReference type="InterPro" id="IPR018247">
    <property type="entry name" value="EF_Hand_1_Ca_BS"/>
</dbReference>
<dbReference type="SUPFAM" id="SSF81324">
    <property type="entry name" value="Voltage-gated potassium channels"/>
    <property type="match status" value="1"/>
</dbReference>
<accession>X6NDW2</accession>
<comment type="caution">
    <text evidence="12">The sequence shown here is derived from an EMBL/GenBank/DDBJ whole genome shotgun (WGS) entry which is preliminary data.</text>
</comment>
<dbReference type="OrthoDB" id="497739at2759"/>
<comment type="subcellular location">
    <subcellularLocation>
        <location evidence="1">Membrane</location>
        <topology evidence="1">Multi-pass membrane protein</topology>
    </subcellularLocation>
</comment>
<name>X6NDW2_RETFI</name>
<dbReference type="Gene3D" id="1.10.238.10">
    <property type="entry name" value="EF-hand"/>
    <property type="match status" value="1"/>
</dbReference>
<evidence type="ECO:0000256" key="2">
    <source>
        <dbReference type="ARBA" id="ARBA00022448"/>
    </source>
</evidence>
<keyword evidence="6" id="KW-0406">Ion transport</keyword>
<dbReference type="InterPro" id="IPR011992">
    <property type="entry name" value="EF-hand-dom_pair"/>
</dbReference>
<dbReference type="Gene3D" id="1.10.287.70">
    <property type="match status" value="1"/>
</dbReference>
<keyword evidence="5 10" id="KW-1133">Transmembrane helix</keyword>
<evidence type="ECO:0000256" key="10">
    <source>
        <dbReference type="SAM" id="Phobius"/>
    </source>
</evidence>
<dbReference type="InterPro" id="IPR002048">
    <property type="entry name" value="EF_hand_dom"/>
</dbReference>
<evidence type="ECO:0000256" key="6">
    <source>
        <dbReference type="ARBA" id="ARBA00023065"/>
    </source>
</evidence>
<feature type="domain" description="EF-hand" evidence="11">
    <location>
        <begin position="433"/>
        <end position="468"/>
    </location>
</feature>
<dbReference type="PANTHER" id="PTHR11537">
    <property type="entry name" value="VOLTAGE-GATED POTASSIUM CHANNEL"/>
    <property type="match status" value="1"/>
</dbReference>